<keyword evidence="8 20" id="KW-0812">Transmembrane</keyword>
<dbReference type="SMART" id="SM00220">
    <property type="entry name" value="S_TKc"/>
    <property type="match status" value="1"/>
</dbReference>
<reference evidence="22" key="1">
    <citation type="submission" date="2022-06" db="EMBL/GenBank/DDBJ databases">
        <title>Uncovering the hologenomic basis of an extraordinary plant invasion.</title>
        <authorList>
            <person name="Bieker V.C."/>
            <person name="Martin M.D."/>
            <person name="Gilbert T."/>
            <person name="Hodgins K."/>
            <person name="Battlay P."/>
            <person name="Petersen B."/>
            <person name="Wilson J."/>
        </authorList>
    </citation>
    <scope>NUCLEOTIDE SEQUENCE</scope>
    <source>
        <strain evidence="22">AA19_3_7</strain>
        <tissue evidence="22">Leaf</tissue>
    </source>
</reference>
<dbReference type="Proteomes" id="UP001206925">
    <property type="component" value="Unassembled WGS sequence"/>
</dbReference>
<feature type="domain" description="Protein kinase" evidence="21">
    <location>
        <begin position="213"/>
        <end position="424"/>
    </location>
</feature>
<keyword evidence="7" id="KW-0808">Transferase</keyword>
<dbReference type="EC" id="2.7.11.1" evidence="4"/>
<evidence type="ECO:0000256" key="20">
    <source>
        <dbReference type="SAM" id="Phobius"/>
    </source>
</evidence>
<keyword evidence="13 18" id="KW-0067">ATP-binding</keyword>
<evidence type="ECO:0000256" key="10">
    <source>
        <dbReference type="ARBA" id="ARBA00022734"/>
    </source>
</evidence>
<keyword evidence="15 20" id="KW-0472">Membrane</keyword>
<dbReference type="InterPro" id="IPR000719">
    <property type="entry name" value="Prot_kinase_dom"/>
</dbReference>
<evidence type="ECO:0000256" key="13">
    <source>
        <dbReference type="ARBA" id="ARBA00022840"/>
    </source>
</evidence>
<evidence type="ECO:0000256" key="14">
    <source>
        <dbReference type="ARBA" id="ARBA00022989"/>
    </source>
</evidence>
<evidence type="ECO:0000256" key="1">
    <source>
        <dbReference type="ARBA" id="ARBA00004251"/>
    </source>
</evidence>
<dbReference type="PANTHER" id="PTHR27007">
    <property type="match status" value="1"/>
</dbReference>
<protein>
    <recommendedName>
        <fullName evidence="4">non-specific serine/threonine protein kinase</fullName>
        <ecNumber evidence="4">2.7.11.1</ecNumber>
    </recommendedName>
</protein>
<evidence type="ECO:0000256" key="4">
    <source>
        <dbReference type="ARBA" id="ARBA00012513"/>
    </source>
</evidence>
<dbReference type="InterPro" id="IPR013320">
    <property type="entry name" value="ConA-like_dom_sf"/>
</dbReference>
<evidence type="ECO:0000256" key="5">
    <source>
        <dbReference type="ARBA" id="ARBA00022475"/>
    </source>
</evidence>
<dbReference type="PROSITE" id="PS00307">
    <property type="entry name" value="LECTIN_LEGUME_BETA"/>
    <property type="match status" value="1"/>
</dbReference>
<evidence type="ECO:0000256" key="11">
    <source>
        <dbReference type="ARBA" id="ARBA00022741"/>
    </source>
</evidence>
<dbReference type="GO" id="GO:0030246">
    <property type="term" value="F:carbohydrate binding"/>
    <property type="evidence" value="ECO:0007669"/>
    <property type="project" value="UniProtKB-KW"/>
</dbReference>
<dbReference type="FunFam" id="1.10.510.10:FF:000240">
    <property type="entry name" value="Lectin-domain containing receptor kinase A4.3"/>
    <property type="match status" value="1"/>
</dbReference>
<keyword evidence="5" id="KW-1003">Cell membrane</keyword>
<gene>
    <name evidence="22" type="ORF">M8C21_007535</name>
</gene>
<feature type="binding site" evidence="18">
    <location>
        <position position="242"/>
    </location>
    <ligand>
        <name>ATP</name>
        <dbReference type="ChEBI" id="CHEBI:30616"/>
    </ligand>
</feature>
<evidence type="ECO:0000256" key="8">
    <source>
        <dbReference type="ARBA" id="ARBA00022692"/>
    </source>
</evidence>
<dbReference type="InterPro" id="IPR050528">
    <property type="entry name" value="L-type_Lectin-RKs"/>
</dbReference>
<comment type="subcellular location">
    <subcellularLocation>
        <location evidence="1">Cell membrane</location>
        <topology evidence="1">Single-pass type I membrane protein</topology>
    </subcellularLocation>
</comment>
<keyword evidence="17" id="KW-0325">Glycoprotein</keyword>
<evidence type="ECO:0000259" key="21">
    <source>
        <dbReference type="PROSITE" id="PS50011"/>
    </source>
</evidence>
<dbReference type="PROSITE" id="PS00108">
    <property type="entry name" value="PROTEIN_KINASE_ST"/>
    <property type="match status" value="1"/>
</dbReference>
<keyword evidence="11 18" id="KW-0547">Nucleotide-binding</keyword>
<comment type="similarity">
    <text evidence="19">Belongs to the protein kinase superfamily.</text>
</comment>
<dbReference type="PROSITE" id="PS00107">
    <property type="entry name" value="PROTEIN_KINASE_ATP"/>
    <property type="match status" value="1"/>
</dbReference>
<dbReference type="PROSITE" id="PS00308">
    <property type="entry name" value="LECTIN_LEGUME_ALPHA"/>
    <property type="match status" value="1"/>
</dbReference>
<comment type="caution">
    <text evidence="22">The sequence shown here is derived from an EMBL/GenBank/DDBJ whole genome shotgun (WGS) entry which is preliminary data.</text>
</comment>
<name>A0AAD5GC88_AMBAR</name>
<evidence type="ECO:0000256" key="12">
    <source>
        <dbReference type="ARBA" id="ARBA00022777"/>
    </source>
</evidence>
<evidence type="ECO:0000256" key="16">
    <source>
        <dbReference type="ARBA" id="ARBA00023170"/>
    </source>
</evidence>
<keyword evidence="6 19" id="KW-0723">Serine/threonine-protein kinase</keyword>
<dbReference type="InterPro" id="IPR019825">
    <property type="entry name" value="Lectin_legB_Mn/Ca_BS"/>
</dbReference>
<keyword evidence="23" id="KW-1185">Reference proteome</keyword>
<dbReference type="EMBL" id="JAMZMK010009143">
    <property type="protein sequence ID" value="KAI7737035.1"/>
    <property type="molecule type" value="Genomic_DNA"/>
</dbReference>
<dbReference type="SUPFAM" id="SSF49899">
    <property type="entry name" value="Concanavalin A-like lectins/glucanases"/>
    <property type="match status" value="1"/>
</dbReference>
<keyword evidence="16" id="KW-0675">Receptor</keyword>
<dbReference type="GO" id="GO:0005886">
    <property type="term" value="C:plasma membrane"/>
    <property type="evidence" value="ECO:0007669"/>
    <property type="project" value="UniProtKB-SubCell"/>
</dbReference>
<dbReference type="Pfam" id="PF00069">
    <property type="entry name" value="Pkinase"/>
    <property type="match status" value="1"/>
</dbReference>
<evidence type="ECO:0000256" key="2">
    <source>
        <dbReference type="ARBA" id="ARBA00008536"/>
    </source>
</evidence>
<sequence>MIKPFVAVEFDTLWNIWDPANISQYDYHVGINVNSLSSLKFKKWSINITQGTNCQARIKYDNVSKNLTVSVTDIGYGVIELDYIIDLRRVLPEWVMFGFTGATGGRFEKITIKSWTFNSSSLQVDEKKAIPPTTMLYPAKGTNNTGLIVGLVAGILVVLSFLGICAFCLWRKKIKRDVVEMHGVDENMNKVFEMGTGPKRFSYDKVFQATAGFVEANKLGEGGFGGVFKGFLNDLGTYVAVKRLSKTSEQGIKEYESEVKIISQVRHKNLVELKGWCHENGELLLVYDFMENGSLDLHLLKGKSLLTWSTRYKIARGLASALQYLHHEWEQCVLHRDIKSSNVMLDKDFNAKLGDFGLARFIEHEKGFKTTICAGTLGYLAPECQVTGKASRESDVFSFGVVALEIACGRKPIEHNAVEKQKQK</sequence>
<dbReference type="GO" id="GO:0004674">
    <property type="term" value="F:protein serine/threonine kinase activity"/>
    <property type="evidence" value="ECO:0007669"/>
    <property type="project" value="UniProtKB-KW"/>
</dbReference>
<dbReference type="SUPFAM" id="SSF56112">
    <property type="entry name" value="Protein kinase-like (PK-like)"/>
    <property type="match status" value="1"/>
</dbReference>
<dbReference type="InterPro" id="IPR008271">
    <property type="entry name" value="Ser/Thr_kinase_AS"/>
</dbReference>
<feature type="transmembrane region" description="Helical" evidence="20">
    <location>
        <begin position="147"/>
        <end position="170"/>
    </location>
</feature>
<dbReference type="PROSITE" id="PS50011">
    <property type="entry name" value="PROTEIN_KINASE_DOM"/>
    <property type="match status" value="1"/>
</dbReference>
<dbReference type="InterPro" id="IPR001220">
    <property type="entry name" value="Legume_lectin_dom"/>
</dbReference>
<dbReference type="Gene3D" id="2.60.120.200">
    <property type="match status" value="1"/>
</dbReference>
<dbReference type="GO" id="GO:0005524">
    <property type="term" value="F:ATP binding"/>
    <property type="evidence" value="ECO:0007669"/>
    <property type="project" value="UniProtKB-UniRule"/>
</dbReference>
<dbReference type="Pfam" id="PF00139">
    <property type="entry name" value="Lectin_legB"/>
    <property type="match status" value="1"/>
</dbReference>
<evidence type="ECO:0000313" key="22">
    <source>
        <dbReference type="EMBL" id="KAI7737035.1"/>
    </source>
</evidence>
<evidence type="ECO:0000256" key="19">
    <source>
        <dbReference type="RuleBase" id="RU000304"/>
    </source>
</evidence>
<evidence type="ECO:0000256" key="9">
    <source>
        <dbReference type="ARBA" id="ARBA00022729"/>
    </source>
</evidence>
<dbReference type="InterPro" id="IPR011009">
    <property type="entry name" value="Kinase-like_dom_sf"/>
</dbReference>
<dbReference type="Gene3D" id="1.10.510.10">
    <property type="entry name" value="Transferase(Phosphotransferase) domain 1"/>
    <property type="match status" value="1"/>
</dbReference>
<dbReference type="InterPro" id="IPR000985">
    <property type="entry name" value="Lectin_LegA_CS"/>
</dbReference>
<dbReference type="InterPro" id="IPR017441">
    <property type="entry name" value="Protein_kinase_ATP_BS"/>
</dbReference>
<dbReference type="FunFam" id="3.30.200.20:FF:000168">
    <property type="entry name" value="L-type lectin-domain containing receptor kinase IX.1"/>
    <property type="match status" value="1"/>
</dbReference>
<proteinExistence type="inferred from homology"/>
<evidence type="ECO:0000256" key="18">
    <source>
        <dbReference type="PROSITE-ProRule" id="PRU10141"/>
    </source>
</evidence>
<organism evidence="22 23">
    <name type="scientific">Ambrosia artemisiifolia</name>
    <name type="common">Common ragweed</name>
    <dbReference type="NCBI Taxonomy" id="4212"/>
    <lineage>
        <taxon>Eukaryota</taxon>
        <taxon>Viridiplantae</taxon>
        <taxon>Streptophyta</taxon>
        <taxon>Embryophyta</taxon>
        <taxon>Tracheophyta</taxon>
        <taxon>Spermatophyta</taxon>
        <taxon>Magnoliopsida</taxon>
        <taxon>eudicotyledons</taxon>
        <taxon>Gunneridae</taxon>
        <taxon>Pentapetalae</taxon>
        <taxon>asterids</taxon>
        <taxon>campanulids</taxon>
        <taxon>Asterales</taxon>
        <taxon>Asteraceae</taxon>
        <taxon>Asteroideae</taxon>
        <taxon>Heliantheae alliance</taxon>
        <taxon>Heliantheae</taxon>
        <taxon>Ambrosia</taxon>
    </lineage>
</organism>
<dbReference type="AlphaFoldDB" id="A0AAD5GC88"/>
<dbReference type="GO" id="GO:0002229">
    <property type="term" value="P:defense response to oomycetes"/>
    <property type="evidence" value="ECO:0007669"/>
    <property type="project" value="UniProtKB-ARBA"/>
</dbReference>
<evidence type="ECO:0000256" key="3">
    <source>
        <dbReference type="ARBA" id="ARBA00010217"/>
    </source>
</evidence>
<evidence type="ECO:0000313" key="23">
    <source>
        <dbReference type="Proteomes" id="UP001206925"/>
    </source>
</evidence>
<accession>A0AAD5GC88</accession>
<evidence type="ECO:0000256" key="7">
    <source>
        <dbReference type="ARBA" id="ARBA00022679"/>
    </source>
</evidence>
<comment type="similarity">
    <text evidence="2">In the N-terminal section; belongs to the leguminous lectin family.</text>
</comment>
<evidence type="ECO:0000256" key="17">
    <source>
        <dbReference type="ARBA" id="ARBA00023180"/>
    </source>
</evidence>
<keyword evidence="10" id="KW-0430">Lectin</keyword>
<keyword evidence="9" id="KW-0732">Signal</keyword>
<dbReference type="Gene3D" id="3.30.200.20">
    <property type="entry name" value="Phosphorylase Kinase, domain 1"/>
    <property type="match status" value="1"/>
</dbReference>
<keyword evidence="14 20" id="KW-1133">Transmembrane helix</keyword>
<comment type="similarity">
    <text evidence="3">In the C-terminal section; belongs to the protein kinase superfamily. Ser/Thr protein kinase family.</text>
</comment>
<keyword evidence="12" id="KW-0418">Kinase</keyword>
<evidence type="ECO:0000256" key="6">
    <source>
        <dbReference type="ARBA" id="ARBA00022527"/>
    </source>
</evidence>
<evidence type="ECO:0000256" key="15">
    <source>
        <dbReference type="ARBA" id="ARBA00023136"/>
    </source>
</evidence>